<organism evidence="4 5">
    <name type="scientific">Methylorubrum extorquens</name>
    <name type="common">Methylobacterium dichloromethanicum</name>
    <name type="synonym">Methylobacterium extorquens</name>
    <dbReference type="NCBI Taxonomy" id="408"/>
    <lineage>
        <taxon>Bacteria</taxon>
        <taxon>Pseudomonadati</taxon>
        <taxon>Pseudomonadota</taxon>
        <taxon>Alphaproteobacteria</taxon>
        <taxon>Hyphomicrobiales</taxon>
        <taxon>Methylobacteriaceae</taxon>
        <taxon>Methylorubrum</taxon>
    </lineage>
</organism>
<dbReference type="CDD" id="cd22359">
    <property type="entry name" value="SfsA-like_bacterial"/>
    <property type="match status" value="1"/>
</dbReference>
<dbReference type="Gene3D" id="2.40.50.580">
    <property type="match status" value="1"/>
</dbReference>
<feature type="domain" description="SfsA N-terminal OB" evidence="3">
    <location>
        <begin position="13"/>
        <end position="83"/>
    </location>
</feature>
<evidence type="ECO:0000313" key="5">
    <source>
        <dbReference type="Proteomes" id="UP000180215"/>
    </source>
</evidence>
<feature type="domain" description="Sugar fermentation stimulation protein C-terminal" evidence="2">
    <location>
        <begin position="87"/>
        <end position="224"/>
    </location>
</feature>
<dbReference type="Pfam" id="PF03749">
    <property type="entry name" value="SfsA"/>
    <property type="match status" value="1"/>
</dbReference>
<gene>
    <name evidence="1" type="primary">sfsA</name>
    <name evidence="4" type="ORF">BK022_10685</name>
</gene>
<comment type="caution">
    <text evidence="4">The sequence shown here is derived from an EMBL/GenBank/DDBJ whole genome shotgun (WGS) entry which is preliminary data.</text>
</comment>
<reference evidence="4 5" key="1">
    <citation type="submission" date="2016-10" db="EMBL/GenBank/DDBJ databases">
        <title>Draft genome sequence of Methylobacterium extorquens CP3, a seed endophyte of Crotalaria pumila with plant growth-promoting and metal tolerance properties.</title>
        <authorList>
            <person name="Sanchez-Lopez A.S."/>
            <person name="Van Hamme J.D."/>
            <person name="Thijs S."/>
            <person name="Mcammond B.M."/>
            <person name="Stevens V."/>
            <person name="Gonzalez-Chavez M.D.C."/>
            <person name="Vangronsveld J."/>
        </authorList>
    </citation>
    <scope>NUCLEOTIDE SEQUENCE [LARGE SCALE GENOMIC DNA]</scope>
    <source>
        <strain evidence="4 5">CP3</strain>
    </source>
</reference>
<dbReference type="Proteomes" id="UP000180215">
    <property type="component" value="Unassembled WGS sequence"/>
</dbReference>
<evidence type="ECO:0000256" key="1">
    <source>
        <dbReference type="HAMAP-Rule" id="MF_00095"/>
    </source>
</evidence>
<dbReference type="HAMAP" id="MF_00095">
    <property type="entry name" value="SfsA"/>
    <property type="match status" value="1"/>
</dbReference>
<dbReference type="InterPro" id="IPR040452">
    <property type="entry name" value="SfsA_C"/>
</dbReference>
<dbReference type="EMBL" id="MNAO01000103">
    <property type="protein sequence ID" value="OHV16657.1"/>
    <property type="molecule type" value="Genomic_DNA"/>
</dbReference>
<accession>A0A1S1P653</accession>
<evidence type="ECO:0000259" key="3">
    <source>
        <dbReference type="Pfam" id="PF17746"/>
    </source>
</evidence>
<dbReference type="GO" id="GO:0003677">
    <property type="term" value="F:DNA binding"/>
    <property type="evidence" value="ECO:0007669"/>
    <property type="project" value="InterPro"/>
</dbReference>
<dbReference type="Pfam" id="PF17746">
    <property type="entry name" value="SfsA_N"/>
    <property type="match status" value="1"/>
</dbReference>
<evidence type="ECO:0000313" key="4">
    <source>
        <dbReference type="EMBL" id="OHV16657.1"/>
    </source>
</evidence>
<dbReference type="PANTHER" id="PTHR30545:SF2">
    <property type="entry name" value="SUGAR FERMENTATION STIMULATION PROTEIN A"/>
    <property type="match status" value="1"/>
</dbReference>
<dbReference type="NCBIfam" id="TIGR00230">
    <property type="entry name" value="sfsA"/>
    <property type="match status" value="1"/>
</dbReference>
<comment type="similarity">
    <text evidence="1">Belongs to the SfsA family.</text>
</comment>
<protein>
    <recommendedName>
        <fullName evidence="1">Sugar fermentation stimulation protein homolog</fullName>
    </recommendedName>
</protein>
<dbReference type="InterPro" id="IPR005224">
    <property type="entry name" value="SfsA"/>
</dbReference>
<proteinExistence type="inferred from homology"/>
<dbReference type="AlphaFoldDB" id="A0A1S1P653"/>
<dbReference type="PANTHER" id="PTHR30545">
    <property type="entry name" value="SUGAR FERMENTATION STIMULATION PROTEIN A"/>
    <property type="match status" value="1"/>
</dbReference>
<sequence>MRFPTPLIEGRLVRRYKRFLADVTLADGTMVTAHCANPGAMLGLNTDGFRVLLSPSANPSRKLGYSWELVEAELPGGPQWVGINTARPNALVAEAFRENKLTPLIGYETLRPEVAYGKASRVDFLASGGGLPPCHVEVKNCHLMRQAGLAEFPDCKAARSARHMEELAHVVTAGGRAMLIVVIQMQADAFDVARDIDPTFDRALRMALEVGVEAYAYTCAVGPEGVAIDTPVPILTPGATVQPARTSG</sequence>
<name>A0A1S1P653_METEX</name>
<evidence type="ECO:0000259" key="2">
    <source>
        <dbReference type="Pfam" id="PF03749"/>
    </source>
</evidence>
<dbReference type="InterPro" id="IPR041465">
    <property type="entry name" value="SfsA_N"/>
</dbReference>
<dbReference type="Gene3D" id="3.40.1350.60">
    <property type="match status" value="1"/>
</dbReference>